<accession>A0ABS3LZE8</accession>
<dbReference type="RefSeq" id="WP_207882855.1">
    <property type="nucleotide sequence ID" value="NZ_JAFVMF010000019.1"/>
</dbReference>
<dbReference type="Proteomes" id="UP000664771">
    <property type="component" value="Unassembled WGS sequence"/>
</dbReference>
<name>A0ABS3LZE8_9PROT</name>
<sequence length="97" mass="10615">MLWKDRIEAQRQIVIGAGMVMVYGVSQKEGDVLHVIVHRLEDLTRRPGLISGDGERSVSVNNVGFRETVPPACMSDMKAKADAAPVKQSTVIVMPAR</sequence>
<keyword evidence="2" id="KW-1185">Reference proteome</keyword>
<evidence type="ECO:0000313" key="1">
    <source>
        <dbReference type="EMBL" id="MBO1361289.1"/>
    </source>
</evidence>
<organism evidence="1 2">
    <name type="scientific">Acetobacter sacchari</name>
    <dbReference type="NCBI Taxonomy" id="2661687"/>
    <lineage>
        <taxon>Bacteria</taxon>
        <taxon>Pseudomonadati</taxon>
        <taxon>Pseudomonadota</taxon>
        <taxon>Alphaproteobacteria</taxon>
        <taxon>Acetobacterales</taxon>
        <taxon>Acetobacteraceae</taxon>
        <taxon>Acetobacter</taxon>
    </lineage>
</organism>
<proteinExistence type="predicted"/>
<gene>
    <name evidence="1" type="ORF">J2D73_15995</name>
</gene>
<protein>
    <submittedName>
        <fullName evidence="1">Uncharacterized protein</fullName>
    </submittedName>
</protein>
<evidence type="ECO:0000313" key="2">
    <source>
        <dbReference type="Proteomes" id="UP000664771"/>
    </source>
</evidence>
<comment type="caution">
    <text evidence="1">The sequence shown here is derived from an EMBL/GenBank/DDBJ whole genome shotgun (WGS) entry which is preliminary data.</text>
</comment>
<reference evidence="1 2" key="1">
    <citation type="submission" date="2021-03" db="EMBL/GenBank/DDBJ databases">
        <title>The complete genome sequence of Acetobacter sacchari TBRC 11175.</title>
        <authorList>
            <person name="Charoenyingcharoen P."/>
            <person name="Yukphan P."/>
        </authorList>
    </citation>
    <scope>NUCLEOTIDE SEQUENCE [LARGE SCALE GENOMIC DNA]</scope>
    <source>
        <strain evidence="1 2">TBRC 11175</strain>
    </source>
</reference>
<dbReference type="EMBL" id="JAFVMF010000019">
    <property type="protein sequence ID" value="MBO1361289.1"/>
    <property type="molecule type" value="Genomic_DNA"/>
</dbReference>